<dbReference type="RefSeq" id="XP_031568973.1">
    <property type="nucleotide sequence ID" value="XM_031713113.1"/>
</dbReference>
<name>A0A6P8IRU7_ACTTE</name>
<dbReference type="KEGG" id="aten:116303555"/>
<feature type="chain" id="PRO_5028206902" evidence="1">
    <location>
        <begin position="24"/>
        <end position="110"/>
    </location>
</feature>
<dbReference type="Proteomes" id="UP000515163">
    <property type="component" value="Unplaced"/>
</dbReference>
<proteinExistence type="predicted"/>
<dbReference type="InParanoid" id="A0A6P8IRU7"/>
<dbReference type="OrthoDB" id="5976713at2759"/>
<reference evidence="3" key="1">
    <citation type="submission" date="2025-08" db="UniProtKB">
        <authorList>
            <consortium name="RefSeq"/>
        </authorList>
    </citation>
    <scope>IDENTIFICATION</scope>
    <source>
        <tissue evidence="3">Tentacle</tissue>
    </source>
</reference>
<organism evidence="2 3">
    <name type="scientific">Actinia tenebrosa</name>
    <name type="common">Australian red waratah sea anemone</name>
    <dbReference type="NCBI Taxonomy" id="6105"/>
    <lineage>
        <taxon>Eukaryota</taxon>
        <taxon>Metazoa</taxon>
        <taxon>Cnidaria</taxon>
        <taxon>Anthozoa</taxon>
        <taxon>Hexacorallia</taxon>
        <taxon>Actiniaria</taxon>
        <taxon>Actiniidae</taxon>
        <taxon>Actinia</taxon>
    </lineage>
</organism>
<keyword evidence="2" id="KW-1185">Reference proteome</keyword>
<accession>A0A6P8IRU7</accession>
<dbReference type="GeneID" id="116303555"/>
<feature type="signal peptide" evidence="1">
    <location>
        <begin position="1"/>
        <end position="23"/>
    </location>
</feature>
<evidence type="ECO:0000313" key="3">
    <source>
        <dbReference type="RefSeq" id="XP_031568973.1"/>
    </source>
</evidence>
<dbReference type="AlphaFoldDB" id="A0A6P8IRU7"/>
<keyword evidence="1" id="KW-0732">Signal</keyword>
<evidence type="ECO:0000313" key="2">
    <source>
        <dbReference type="Proteomes" id="UP000515163"/>
    </source>
</evidence>
<evidence type="ECO:0000256" key="1">
    <source>
        <dbReference type="SAM" id="SignalP"/>
    </source>
</evidence>
<gene>
    <name evidence="3" type="primary">LOC116303555</name>
</gene>
<protein>
    <submittedName>
        <fullName evidence="3">Uncharacterized protein LOC116303555</fullName>
    </submittedName>
</protein>
<sequence length="110" mass="12519">MTMTPNMILFVAVFGIFVVLVKSQSYDVLCSDIRGDKCVKDENCKCSEATFICNRFSRCDRPTLEDIRYRQPCRGIFKSSCVDDSDCNCKGDRLVCEDNECVRSKTITAF</sequence>